<evidence type="ECO:0000313" key="3">
    <source>
        <dbReference type="Proteomes" id="UP001329825"/>
    </source>
</evidence>
<evidence type="ECO:0000313" key="2">
    <source>
        <dbReference type="EMBL" id="WRT67133.1"/>
    </source>
</evidence>
<dbReference type="Proteomes" id="UP001329825">
    <property type="component" value="Chromosome 5"/>
</dbReference>
<accession>A0ABZ1CZE2</accession>
<organism evidence="2 3">
    <name type="scientific">Kwoniella shivajii</name>
    <dbReference type="NCBI Taxonomy" id="564305"/>
    <lineage>
        <taxon>Eukaryota</taxon>
        <taxon>Fungi</taxon>
        <taxon>Dikarya</taxon>
        <taxon>Basidiomycota</taxon>
        <taxon>Agaricomycotina</taxon>
        <taxon>Tremellomycetes</taxon>
        <taxon>Tremellales</taxon>
        <taxon>Cryptococcaceae</taxon>
        <taxon>Kwoniella</taxon>
    </lineage>
</organism>
<sequence length="425" mass="47797">MAVQDDKFRSCLLESSEQDDTSNSTPSHAPELLWEVENTIEIFIGQVDSWDSLITPLEYTVDDDIDGMLELEWNVWNVKEESANEVINTLFPSLSSASRLHKSQRKEGRSPKKSTQLSPPVIQEKSSILSRKSTSDLPIPRSHSIQRPPYEMKKAKSLPTILGSTSFALLEGASNTLRQLIPGLNKTPIYEEPEKYGSASVKSSSASRRSSKTYKTYHCYCKNKTIAGDSGSTPSSSTSSSTDSAASSSSDQSIWSLVTLISSSNESSSLDPQTGDELKRRSLVPFVNDFKPKSRLQERKDDSRTALKPRVRKYSKEIQLEKAENHKARLKDQQKLRREVEYLRGGKLSAWRARLSPVYSQMSREIKRIEKKGVPWWLYDLQVHFDKIVQVYGGTTELHSGTIGTPTENIIGMTEDVFLDKIHSL</sequence>
<gene>
    <name evidence="2" type="ORF">IL334_004099</name>
</gene>
<evidence type="ECO:0000256" key="1">
    <source>
        <dbReference type="SAM" id="MobiDB-lite"/>
    </source>
</evidence>
<protein>
    <recommendedName>
        <fullName evidence="4">BZIP domain-containing protein</fullName>
    </recommendedName>
</protein>
<dbReference type="GeneID" id="87956230"/>
<feature type="region of interest" description="Disordered" evidence="1">
    <location>
        <begin position="98"/>
        <end position="150"/>
    </location>
</feature>
<dbReference type="RefSeq" id="XP_062791873.1">
    <property type="nucleotide sequence ID" value="XM_062935822.1"/>
</dbReference>
<reference evidence="2 3" key="1">
    <citation type="submission" date="2024-01" db="EMBL/GenBank/DDBJ databases">
        <title>Comparative genomics of Cryptococcus and Kwoniella reveals pathogenesis evolution and contrasting modes of karyotype evolution via chromosome fusion or intercentromeric recombination.</title>
        <authorList>
            <person name="Coelho M.A."/>
            <person name="David-Palma M."/>
            <person name="Shea T."/>
            <person name="Bowers K."/>
            <person name="McGinley-Smith S."/>
            <person name="Mohammad A.W."/>
            <person name="Gnirke A."/>
            <person name="Yurkov A.M."/>
            <person name="Nowrousian M."/>
            <person name="Sun S."/>
            <person name="Cuomo C.A."/>
            <person name="Heitman J."/>
        </authorList>
    </citation>
    <scope>NUCLEOTIDE SEQUENCE [LARGE SCALE GENOMIC DNA]</scope>
    <source>
        <strain evidence="2">CBS 11374</strain>
    </source>
</reference>
<feature type="compositionally biased region" description="Polar residues" evidence="1">
    <location>
        <begin position="113"/>
        <end position="136"/>
    </location>
</feature>
<name>A0ABZ1CZE2_9TREE</name>
<dbReference type="EMBL" id="CP141885">
    <property type="protein sequence ID" value="WRT67133.1"/>
    <property type="molecule type" value="Genomic_DNA"/>
</dbReference>
<evidence type="ECO:0008006" key="4">
    <source>
        <dbReference type="Google" id="ProtNLM"/>
    </source>
</evidence>
<feature type="region of interest" description="Disordered" evidence="1">
    <location>
        <begin position="228"/>
        <end position="248"/>
    </location>
</feature>
<keyword evidence="3" id="KW-1185">Reference proteome</keyword>
<proteinExistence type="predicted"/>